<reference evidence="2" key="2">
    <citation type="submission" date="2015-01" db="EMBL/GenBank/DDBJ databases">
        <title>Evolutionary Origins and Diversification of the Mycorrhizal Mutualists.</title>
        <authorList>
            <consortium name="DOE Joint Genome Institute"/>
            <consortium name="Mycorrhizal Genomics Consortium"/>
            <person name="Kohler A."/>
            <person name="Kuo A."/>
            <person name="Nagy L.G."/>
            <person name="Floudas D."/>
            <person name="Copeland A."/>
            <person name="Barry K.W."/>
            <person name="Cichocki N."/>
            <person name="Veneault-Fourrey C."/>
            <person name="LaButti K."/>
            <person name="Lindquist E.A."/>
            <person name="Lipzen A."/>
            <person name="Lundell T."/>
            <person name="Morin E."/>
            <person name="Murat C."/>
            <person name="Riley R."/>
            <person name="Ohm R."/>
            <person name="Sun H."/>
            <person name="Tunlid A."/>
            <person name="Henrissat B."/>
            <person name="Grigoriev I.V."/>
            <person name="Hibbett D.S."/>
            <person name="Martin F."/>
        </authorList>
    </citation>
    <scope>NUCLEOTIDE SEQUENCE [LARGE SCALE GENOMIC DNA]</scope>
    <source>
        <strain evidence="2">Ve08.2h10</strain>
    </source>
</reference>
<name>A0A0D0D669_9AGAM</name>
<dbReference type="AlphaFoldDB" id="A0A0D0D669"/>
<accession>A0A0D0D669</accession>
<proteinExistence type="predicted"/>
<dbReference type="Proteomes" id="UP000054538">
    <property type="component" value="Unassembled WGS sequence"/>
</dbReference>
<dbReference type="HOGENOM" id="CLU_3033034_0_0_1"/>
<reference evidence="1 2" key="1">
    <citation type="submission" date="2014-04" db="EMBL/GenBank/DDBJ databases">
        <authorList>
            <consortium name="DOE Joint Genome Institute"/>
            <person name="Kuo A."/>
            <person name="Kohler A."/>
            <person name="Jargeat P."/>
            <person name="Nagy L.G."/>
            <person name="Floudas D."/>
            <person name="Copeland A."/>
            <person name="Barry K.W."/>
            <person name="Cichocki N."/>
            <person name="Veneault-Fourrey C."/>
            <person name="LaButti K."/>
            <person name="Lindquist E.A."/>
            <person name="Lipzen A."/>
            <person name="Lundell T."/>
            <person name="Morin E."/>
            <person name="Murat C."/>
            <person name="Sun H."/>
            <person name="Tunlid A."/>
            <person name="Henrissat B."/>
            <person name="Grigoriev I.V."/>
            <person name="Hibbett D.S."/>
            <person name="Martin F."/>
            <person name="Nordberg H.P."/>
            <person name="Cantor M.N."/>
            <person name="Hua S.X."/>
        </authorList>
    </citation>
    <scope>NUCLEOTIDE SEQUENCE [LARGE SCALE GENOMIC DNA]</scope>
    <source>
        <strain evidence="1 2">Ve08.2h10</strain>
    </source>
</reference>
<protein>
    <submittedName>
        <fullName evidence="1">Uncharacterized protein</fullName>
    </submittedName>
</protein>
<feature type="non-terminal residue" evidence="1">
    <location>
        <position position="58"/>
    </location>
</feature>
<dbReference type="InParanoid" id="A0A0D0D669"/>
<sequence length="58" mass="6443">PLSLTWSVHISPLYISSVFCLDTTKASQLRLTKTHTRWASRSPADLQPVAVGYGWAEV</sequence>
<gene>
    <name evidence="1" type="ORF">PAXRUDRAFT_834243</name>
</gene>
<evidence type="ECO:0000313" key="2">
    <source>
        <dbReference type="Proteomes" id="UP000054538"/>
    </source>
</evidence>
<dbReference type="EMBL" id="KN826364">
    <property type="protein sequence ID" value="KIK79146.1"/>
    <property type="molecule type" value="Genomic_DNA"/>
</dbReference>
<keyword evidence="2" id="KW-1185">Reference proteome</keyword>
<evidence type="ECO:0000313" key="1">
    <source>
        <dbReference type="EMBL" id="KIK79146.1"/>
    </source>
</evidence>
<organism evidence="1 2">
    <name type="scientific">Paxillus rubicundulus Ve08.2h10</name>
    <dbReference type="NCBI Taxonomy" id="930991"/>
    <lineage>
        <taxon>Eukaryota</taxon>
        <taxon>Fungi</taxon>
        <taxon>Dikarya</taxon>
        <taxon>Basidiomycota</taxon>
        <taxon>Agaricomycotina</taxon>
        <taxon>Agaricomycetes</taxon>
        <taxon>Agaricomycetidae</taxon>
        <taxon>Boletales</taxon>
        <taxon>Paxilineae</taxon>
        <taxon>Paxillaceae</taxon>
        <taxon>Paxillus</taxon>
    </lineage>
</organism>